<sequence length="421" mass="47242">MKTIYVETYGCALNRADTYVMMTLLKSEGYNFVENPENADIIILNTCAVRLETEERMKQRIKELNTLSKKLVVAGCMSSAEPATVLSIAPNASLIGPQSVERIIDVIKSEERKIVLEGDRALITPRTFDGKIAIIPVADGCAGNCSFCITKLARRKLRSYPLREIVNAVRDAVQAGAKEIELTGQDTAAYGLDLGGSISLVDVVNKVTEIDGDFMIRIGMMTPEQAMRIIDNLIEIMRNPKVYKFIHLPVQSGDDRVLKLMNRKYTIDEYKELVSEIRSKIPFVNITTDIIIGHPGEDEDAFNNTLLLMKELRFERIHLAMYSIRPNTRSASMPQVPDSVKKKRIQIANKLYEDIALSIHLEYVGSTSRVITTELGRKGSVVGRLVNYIPVVIRSENVELGKWYNVKITEASFYDLRGVFA</sequence>
<comment type="function">
    <text evidence="1 11">Catalyzes the methylthiolation of N6-threonylcarbamoyladenosine (t(6)A), leading to the formation of 2-methylthio-N6-threonylcarbamoyladenosine (ms(2)t(6)A) at position 37 in tRNAs that read codons beginning with adenine.</text>
</comment>
<dbReference type="InterPro" id="IPR002792">
    <property type="entry name" value="TRAM_dom"/>
</dbReference>
<evidence type="ECO:0000256" key="2">
    <source>
        <dbReference type="ARBA" id="ARBA00008616"/>
    </source>
</evidence>
<feature type="domain" description="MTTase N-terminal" evidence="13">
    <location>
        <begin position="2"/>
        <end position="112"/>
    </location>
</feature>
<dbReference type="FunFam" id="3.40.50.12160:FF:000003">
    <property type="entry name" value="CDK5 regulatory subunit-associated protein 1"/>
    <property type="match status" value="1"/>
</dbReference>
<keyword evidence="8 11" id="KW-0408">Iron</keyword>
<evidence type="ECO:0000313" key="15">
    <source>
        <dbReference type="EMBL" id="QXJ34698.1"/>
    </source>
</evidence>
<dbReference type="Pfam" id="PF00919">
    <property type="entry name" value="UPF0004"/>
    <property type="match status" value="1"/>
</dbReference>
<evidence type="ECO:0000256" key="1">
    <source>
        <dbReference type="ARBA" id="ARBA00002399"/>
    </source>
</evidence>
<dbReference type="Pfam" id="PF01938">
    <property type="entry name" value="TRAM"/>
    <property type="match status" value="1"/>
</dbReference>
<dbReference type="PANTHER" id="PTHR11918:SF45">
    <property type="entry name" value="THREONYLCARBAMOYLADENOSINE TRNA METHYLTHIOTRANSFERASE"/>
    <property type="match status" value="1"/>
</dbReference>
<dbReference type="PROSITE" id="PS51449">
    <property type="entry name" value="MTTASE_N"/>
    <property type="match status" value="1"/>
</dbReference>
<dbReference type="GO" id="GO:0035598">
    <property type="term" value="F:tRNA (N(6)-L-threonylcarbamoyladenosine(37)-C(2))-methylthiotransferase activity"/>
    <property type="evidence" value="ECO:0007669"/>
    <property type="project" value="UniProtKB-UniRule"/>
</dbReference>
<evidence type="ECO:0000313" key="16">
    <source>
        <dbReference type="Proteomes" id="UP000694036"/>
    </source>
</evidence>
<keyword evidence="3 11" id="KW-0004">4Fe-4S</keyword>
<gene>
    <name evidence="15" type="ORF">J5U22_01245</name>
</gene>
<name>A0A8F5C095_9CREN</name>
<dbReference type="RefSeq" id="WP_218259943.1">
    <property type="nucleotide sequence ID" value="NZ_CP077713.1"/>
</dbReference>
<accession>A0A8F5C095</accession>
<dbReference type="SFLD" id="SFLDG01061">
    <property type="entry name" value="methylthiotransferase"/>
    <property type="match status" value="1"/>
</dbReference>
<proteinExistence type="inferred from homology"/>
<dbReference type="InterPro" id="IPR005839">
    <property type="entry name" value="Methylthiotransferase"/>
</dbReference>
<keyword evidence="7 11" id="KW-0479">Metal-binding</keyword>
<dbReference type="PANTHER" id="PTHR11918">
    <property type="entry name" value="RADICAL SAM PROTEINS"/>
    <property type="match status" value="1"/>
</dbReference>
<reference evidence="15 16" key="1">
    <citation type="journal article" date="2021" name="Environ. Microbiol.">
        <title>New insights into the diversity and evolution of the archaeal mobilome from three complete genomes of Saccharolobus shibatae.</title>
        <authorList>
            <person name="Medvedeva S."/>
            <person name="Brandt D."/>
            <person name="Cvirkaite-Krupovic V."/>
            <person name="Liu Y."/>
            <person name="Severinov K."/>
            <person name="Ishino S."/>
            <person name="Ishino Y."/>
            <person name="Prangishvili D."/>
            <person name="Kalinowski J."/>
            <person name="Krupovic M."/>
        </authorList>
    </citation>
    <scope>NUCLEOTIDE SEQUENCE [LARGE SCALE GENOMIC DNA]</scope>
    <source>
        <strain evidence="15 16">S38A</strain>
    </source>
</reference>
<evidence type="ECO:0000256" key="9">
    <source>
        <dbReference type="ARBA" id="ARBA00023014"/>
    </source>
</evidence>
<keyword evidence="9 11" id="KW-0411">Iron-sulfur</keyword>
<dbReference type="SMART" id="SM00729">
    <property type="entry name" value="Elp3"/>
    <property type="match status" value="1"/>
</dbReference>
<dbReference type="PROSITE" id="PS51918">
    <property type="entry name" value="RADICAL_SAM"/>
    <property type="match status" value="1"/>
</dbReference>
<keyword evidence="4 11" id="KW-0808">Transferase</keyword>
<dbReference type="NCBIfam" id="TIGR00089">
    <property type="entry name" value="MiaB/RimO family radical SAM methylthiotransferase"/>
    <property type="match status" value="1"/>
</dbReference>
<evidence type="ECO:0000256" key="10">
    <source>
        <dbReference type="ARBA" id="ARBA00051661"/>
    </source>
</evidence>
<dbReference type="PROSITE" id="PS50926">
    <property type="entry name" value="TRAM"/>
    <property type="match status" value="1"/>
</dbReference>
<dbReference type="EC" id="2.8.4.5" evidence="11"/>
<evidence type="ECO:0000256" key="11">
    <source>
        <dbReference type="RuleBase" id="RU368081"/>
    </source>
</evidence>
<keyword evidence="5 11" id="KW-0949">S-adenosyl-L-methionine</keyword>
<dbReference type="GeneID" id="65556675"/>
<dbReference type="NCBIfam" id="TIGR01578">
    <property type="entry name" value="MiaB-like-B"/>
    <property type="match status" value="1"/>
</dbReference>
<dbReference type="InterPro" id="IPR007197">
    <property type="entry name" value="rSAM"/>
</dbReference>
<protein>
    <recommendedName>
        <fullName evidence="11">tRNA-t(6)A37 methylthiotransferase</fullName>
        <ecNumber evidence="11">2.8.4.5</ecNumber>
    </recommendedName>
</protein>
<comment type="similarity">
    <text evidence="2 11">Belongs to the methylthiotransferase family. CDKAL1 subfamily.</text>
</comment>
<dbReference type="GO" id="GO:0051539">
    <property type="term" value="F:4 iron, 4 sulfur cluster binding"/>
    <property type="evidence" value="ECO:0007669"/>
    <property type="project" value="UniProtKB-UniRule"/>
</dbReference>
<dbReference type="AlphaFoldDB" id="A0A8F5C095"/>
<organism evidence="15 16">
    <name type="scientific">Saccharolobus shibatae</name>
    <dbReference type="NCBI Taxonomy" id="2286"/>
    <lineage>
        <taxon>Archaea</taxon>
        <taxon>Thermoproteota</taxon>
        <taxon>Thermoprotei</taxon>
        <taxon>Sulfolobales</taxon>
        <taxon>Sulfolobaceae</taxon>
        <taxon>Saccharolobus</taxon>
    </lineage>
</organism>
<dbReference type="GO" id="GO:0046872">
    <property type="term" value="F:metal ion binding"/>
    <property type="evidence" value="ECO:0007669"/>
    <property type="project" value="UniProtKB-UniRule"/>
</dbReference>
<evidence type="ECO:0000256" key="6">
    <source>
        <dbReference type="ARBA" id="ARBA00022694"/>
    </source>
</evidence>
<evidence type="ECO:0000259" key="13">
    <source>
        <dbReference type="PROSITE" id="PS51449"/>
    </source>
</evidence>
<dbReference type="InterPro" id="IPR006638">
    <property type="entry name" value="Elp3/MiaA/NifB-like_rSAM"/>
</dbReference>
<evidence type="ECO:0000259" key="12">
    <source>
        <dbReference type="PROSITE" id="PS50926"/>
    </source>
</evidence>
<dbReference type="SFLD" id="SFLDS00029">
    <property type="entry name" value="Radical_SAM"/>
    <property type="match status" value="1"/>
</dbReference>
<dbReference type="FunFam" id="3.80.30.20:FF:000014">
    <property type="entry name" value="RNA modification enzyme, MiaB family"/>
    <property type="match status" value="1"/>
</dbReference>
<evidence type="ECO:0000256" key="7">
    <source>
        <dbReference type="ARBA" id="ARBA00022723"/>
    </source>
</evidence>
<comment type="cofactor">
    <cofactor evidence="11">
        <name>[4Fe-4S] cluster</name>
        <dbReference type="ChEBI" id="CHEBI:49883"/>
    </cofactor>
    <text evidence="11">Binds 1 or 2 [4Fe-4S] cluster. One cluster is coordinated with 3 cysteines and an exchangeable S-adenosyl-L-methionine.</text>
</comment>
<evidence type="ECO:0000256" key="3">
    <source>
        <dbReference type="ARBA" id="ARBA00022485"/>
    </source>
</evidence>
<keyword evidence="6 11" id="KW-0819">tRNA processing</keyword>
<dbReference type="InterPro" id="IPR013848">
    <property type="entry name" value="Methylthiotransferase_N"/>
</dbReference>
<feature type="domain" description="TRAM" evidence="12">
    <location>
        <begin position="361"/>
        <end position="421"/>
    </location>
</feature>
<evidence type="ECO:0000256" key="5">
    <source>
        <dbReference type="ARBA" id="ARBA00022691"/>
    </source>
</evidence>
<evidence type="ECO:0000256" key="4">
    <source>
        <dbReference type="ARBA" id="ARBA00022679"/>
    </source>
</evidence>
<dbReference type="InterPro" id="IPR006466">
    <property type="entry name" value="MiaB-like_arc_euk"/>
</dbReference>
<dbReference type="Pfam" id="PF04055">
    <property type="entry name" value="Radical_SAM"/>
    <property type="match status" value="1"/>
</dbReference>
<evidence type="ECO:0000259" key="14">
    <source>
        <dbReference type="PROSITE" id="PS51918"/>
    </source>
</evidence>
<comment type="catalytic activity">
    <reaction evidence="10 11">
        <text>N(6)-L-threonylcarbamoyladenosine(37) in tRNA + (sulfur carrier)-SH + AH2 + 2 S-adenosyl-L-methionine = 2-methylsulfanyl-N(6)-L-threonylcarbamoyladenosine(37) in tRNA + (sulfur carrier)-H + 5'-deoxyadenosine + L-methionine + A + S-adenosyl-L-homocysteine + 2 H(+)</text>
        <dbReference type="Rhea" id="RHEA:37075"/>
        <dbReference type="Rhea" id="RHEA-COMP:10163"/>
        <dbReference type="Rhea" id="RHEA-COMP:11092"/>
        <dbReference type="Rhea" id="RHEA-COMP:14737"/>
        <dbReference type="Rhea" id="RHEA-COMP:14739"/>
        <dbReference type="ChEBI" id="CHEBI:13193"/>
        <dbReference type="ChEBI" id="CHEBI:15378"/>
        <dbReference type="ChEBI" id="CHEBI:17319"/>
        <dbReference type="ChEBI" id="CHEBI:17499"/>
        <dbReference type="ChEBI" id="CHEBI:29917"/>
        <dbReference type="ChEBI" id="CHEBI:57844"/>
        <dbReference type="ChEBI" id="CHEBI:57856"/>
        <dbReference type="ChEBI" id="CHEBI:59789"/>
        <dbReference type="ChEBI" id="CHEBI:64428"/>
        <dbReference type="ChEBI" id="CHEBI:74418"/>
        <dbReference type="ChEBI" id="CHEBI:74420"/>
        <dbReference type="EC" id="2.8.4.5"/>
    </reaction>
</comment>
<feature type="domain" description="Radical SAM core" evidence="14">
    <location>
        <begin position="127"/>
        <end position="358"/>
    </location>
</feature>
<dbReference type="Proteomes" id="UP000694036">
    <property type="component" value="Chromosome"/>
</dbReference>
<evidence type="ECO:0000256" key="8">
    <source>
        <dbReference type="ARBA" id="ARBA00023004"/>
    </source>
</evidence>
<dbReference type="EMBL" id="CP077713">
    <property type="protein sequence ID" value="QXJ34698.1"/>
    <property type="molecule type" value="Genomic_DNA"/>
</dbReference>
<dbReference type="SFLD" id="SFLDG01082">
    <property type="entry name" value="B12-binding_domain_containing"/>
    <property type="match status" value="1"/>
</dbReference>
<keyword evidence="16" id="KW-1185">Reference proteome</keyword>
<dbReference type="CDD" id="cd01335">
    <property type="entry name" value="Radical_SAM"/>
    <property type="match status" value="1"/>
</dbReference>